<sequence length="379" mass="41577">MPVFNTVVQPFTSIMNATLRDERLSLKAHGLLGYMLSMSGEWQFYTAEIAKHFPDGEKAIRSAVNELIAAGYVVKQQPRVSGGRMGETVWNVYGVPDAQNRHAVKSLAPQHSENANADITALSPDSQNRHAVKSPVSQRSENVNADTTALSPDAQNRHAVKSPVPQRSKKTNVDMKAFSPDAGLRHAVKGRLRKNNSKNNQKELTTRNNKVVADYDDDNQEPKEKASSVVVKGQVTESHSFHQVTQFWQEQGFGALAPLTADKLRNWRDDFQAIGSSSDDAAALLILGMETAIDAGHTNYGYLNGILHNWESKRLTNVAAVKASEQQRAASQSSPARGHNRPTDLRSEVYHDSDWDAIDARYAAEDAAKAKQTGGEAHG</sequence>
<dbReference type="Gene3D" id="1.10.10.630">
    <property type="entry name" value="DnaD domain-like"/>
    <property type="match status" value="1"/>
</dbReference>
<dbReference type="Proteomes" id="UP000051679">
    <property type="component" value="Unassembled WGS sequence"/>
</dbReference>
<dbReference type="EMBL" id="AYYO01000008">
    <property type="protein sequence ID" value="KRM56224.1"/>
    <property type="molecule type" value="Genomic_DNA"/>
</dbReference>
<dbReference type="Pfam" id="PF07261">
    <property type="entry name" value="DnaB_2"/>
    <property type="match status" value="1"/>
</dbReference>
<protein>
    <recommendedName>
        <fullName evidence="3">DnaB/C C-terminal domain-containing protein</fullName>
    </recommendedName>
</protein>
<feature type="compositionally biased region" description="Polar residues" evidence="2">
    <location>
        <begin position="135"/>
        <end position="154"/>
    </location>
</feature>
<dbReference type="PANTHER" id="PTHR37293">
    <property type="entry name" value="PHAGE REPLICATION PROTEIN-RELATED"/>
    <property type="match status" value="1"/>
</dbReference>
<evidence type="ECO:0000256" key="2">
    <source>
        <dbReference type="SAM" id="MobiDB-lite"/>
    </source>
</evidence>
<evidence type="ECO:0000313" key="5">
    <source>
        <dbReference type="Proteomes" id="UP000051679"/>
    </source>
</evidence>
<dbReference type="OrthoDB" id="1258529at2"/>
<feature type="domain" description="DnaB/C C-terminal" evidence="3">
    <location>
        <begin position="247"/>
        <end position="324"/>
    </location>
</feature>
<dbReference type="InterPro" id="IPR034829">
    <property type="entry name" value="DnaD-like_sf"/>
</dbReference>
<proteinExistence type="inferred from homology"/>
<evidence type="ECO:0000259" key="3">
    <source>
        <dbReference type="Pfam" id="PF07261"/>
    </source>
</evidence>
<dbReference type="InterPro" id="IPR006343">
    <property type="entry name" value="DnaB/C_C"/>
</dbReference>
<dbReference type="NCBIfam" id="TIGR01446">
    <property type="entry name" value="DnaD_dom"/>
    <property type="match status" value="1"/>
</dbReference>
<dbReference type="PATRIC" id="fig|1291052.5.peg.206"/>
<dbReference type="PANTHER" id="PTHR37293:SF9">
    <property type="entry name" value="PHI ETA ORF 22-LIKE PROTEIN"/>
    <property type="match status" value="1"/>
</dbReference>
<keyword evidence="5" id="KW-1185">Reference proteome</keyword>
<dbReference type="STRING" id="1291052.FC18_GL000201"/>
<reference evidence="4 5" key="1">
    <citation type="journal article" date="2015" name="Genome Announc.">
        <title>Expanding the biotechnology potential of lactobacilli through comparative genomics of 213 strains and associated genera.</title>
        <authorList>
            <person name="Sun Z."/>
            <person name="Harris H.M."/>
            <person name="McCann A."/>
            <person name="Guo C."/>
            <person name="Argimon S."/>
            <person name="Zhang W."/>
            <person name="Yang X."/>
            <person name="Jeffery I.B."/>
            <person name="Cooney J.C."/>
            <person name="Kagawa T.F."/>
            <person name="Liu W."/>
            <person name="Song Y."/>
            <person name="Salvetti E."/>
            <person name="Wrobel A."/>
            <person name="Rasinkangas P."/>
            <person name="Parkhill J."/>
            <person name="Rea M.C."/>
            <person name="O'Sullivan O."/>
            <person name="Ritari J."/>
            <person name="Douillard F.P."/>
            <person name="Paul Ross R."/>
            <person name="Yang R."/>
            <person name="Briner A.E."/>
            <person name="Felis G.E."/>
            <person name="de Vos W.M."/>
            <person name="Barrangou R."/>
            <person name="Klaenhammer T.R."/>
            <person name="Caufield P.W."/>
            <person name="Cui Y."/>
            <person name="Zhang H."/>
            <person name="O'Toole P.W."/>
        </authorList>
    </citation>
    <scope>NUCLEOTIDE SEQUENCE [LARGE SCALE GENOMIC DNA]</scope>
    <source>
        <strain evidence="4 5">DSM 20505</strain>
    </source>
</reference>
<name>A0A0R1ZMD7_9LACO</name>
<feature type="compositionally biased region" description="Low complexity" evidence="2">
    <location>
        <begin position="323"/>
        <end position="336"/>
    </location>
</feature>
<comment type="similarity">
    <text evidence="1">Belongs to the DnaB/DnaD family.</text>
</comment>
<dbReference type="InterPro" id="IPR053162">
    <property type="entry name" value="DnaD"/>
</dbReference>
<feature type="region of interest" description="Disordered" evidence="2">
    <location>
        <begin position="123"/>
        <end position="227"/>
    </location>
</feature>
<feature type="compositionally biased region" description="Basic residues" evidence="2">
    <location>
        <begin position="186"/>
        <end position="196"/>
    </location>
</feature>
<dbReference type="RefSeq" id="WP_056975372.1">
    <property type="nucleotide sequence ID" value="NZ_AYYO01000008.1"/>
</dbReference>
<feature type="region of interest" description="Disordered" evidence="2">
    <location>
        <begin position="323"/>
        <end position="350"/>
    </location>
</feature>
<feature type="compositionally biased region" description="Basic and acidic residues" evidence="2">
    <location>
        <begin position="341"/>
        <end position="350"/>
    </location>
</feature>
<accession>A0A0R1ZMD7</accession>
<gene>
    <name evidence="4" type="ORF">FC18_GL000201</name>
</gene>
<organism evidence="4 5">
    <name type="scientific">Lacticaseibacillus sharpeae JCM 1186 = DSM 20505</name>
    <dbReference type="NCBI Taxonomy" id="1291052"/>
    <lineage>
        <taxon>Bacteria</taxon>
        <taxon>Bacillati</taxon>
        <taxon>Bacillota</taxon>
        <taxon>Bacilli</taxon>
        <taxon>Lactobacillales</taxon>
        <taxon>Lactobacillaceae</taxon>
        <taxon>Lacticaseibacillus</taxon>
    </lineage>
</organism>
<comment type="caution">
    <text evidence="4">The sequence shown here is derived from an EMBL/GenBank/DDBJ whole genome shotgun (WGS) entry which is preliminary data.</text>
</comment>
<evidence type="ECO:0000313" key="4">
    <source>
        <dbReference type="EMBL" id="KRM56224.1"/>
    </source>
</evidence>
<evidence type="ECO:0000256" key="1">
    <source>
        <dbReference type="ARBA" id="ARBA00093462"/>
    </source>
</evidence>
<dbReference type="AlphaFoldDB" id="A0A0R1ZMD7"/>
<dbReference type="SUPFAM" id="SSF158499">
    <property type="entry name" value="DnaD domain-like"/>
    <property type="match status" value="1"/>
</dbReference>